<keyword evidence="9" id="KW-0170">Cobalt</keyword>
<dbReference type="Proteomes" id="UP000185783">
    <property type="component" value="Unassembled WGS sequence"/>
</dbReference>
<dbReference type="Gene3D" id="3.30.70.360">
    <property type="match status" value="1"/>
</dbReference>
<protein>
    <submittedName>
        <fullName evidence="11">Acetylornithine deacetylase</fullName>
    </submittedName>
</protein>
<evidence type="ECO:0000256" key="5">
    <source>
        <dbReference type="ARBA" id="ARBA00022605"/>
    </source>
</evidence>
<dbReference type="Pfam" id="PF07687">
    <property type="entry name" value="M20_dimer"/>
    <property type="match status" value="1"/>
</dbReference>
<dbReference type="InterPro" id="IPR036264">
    <property type="entry name" value="Bact_exopeptidase_dim_dom"/>
</dbReference>
<feature type="domain" description="Peptidase M20 dimerisation" evidence="10">
    <location>
        <begin position="170"/>
        <end position="279"/>
    </location>
</feature>
<dbReference type="GO" id="GO:0046872">
    <property type="term" value="F:metal ion binding"/>
    <property type="evidence" value="ECO:0007669"/>
    <property type="project" value="UniProtKB-KW"/>
</dbReference>
<dbReference type="Pfam" id="PF01546">
    <property type="entry name" value="Peptidase_M20"/>
    <property type="match status" value="1"/>
</dbReference>
<gene>
    <name evidence="11" type="ORF">A3843_15725</name>
</gene>
<evidence type="ECO:0000256" key="8">
    <source>
        <dbReference type="ARBA" id="ARBA00022833"/>
    </source>
</evidence>
<dbReference type="InterPro" id="IPR001261">
    <property type="entry name" value="ArgE/DapE_CS"/>
</dbReference>
<reference evidence="11 12" key="1">
    <citation type="submission" date="2016-03" db="EMBL/GenBank/DDBJ databases">
        <title>Genome sequence of Nesiotobacter sp. nov., a moderately halophilic alphaproteobacterium isolated from the Yellow Sea, China.</title>
        <authorList>
            <person name="Zhang G."/>
            <person name="Zhang R."/>
        </authorList>
    </citation>
    <scope>NUCLEOTIDE SEQUENCE [LARGE SCALE GENOMIC DNA]</scope>
    <source>
        <strain evidence="11 12">WB1-6</strain>
    </source>
</reference>
<comment type="caution">
    <text evidence="11">The sequence shown here is derived from an EMBL/GenBank/DDBJ whole genome shotgun (WGS) entry which is preliminary data.</text>
</comment>
<evidence type="ECO:0000313" key="11">
    <source>
        <dbReference type="EMBL" id="OKL43159.1"/>
    </source>
</evidence>
<dbReference type="EMBL" id="LVVZ01000022">
    <property type="protein sequence ID" value="OKL43159.1"/>
    <property type="molecule type" value="Genomic_DNA"/>
</dbReference>
<proteinExistence type="inferred from homology"/>
<evidence type="ECO:0000256" key="6">
    <source>
        <dbReference type="ARBA" id="ARBA00022723"/>
    </source>
</evidence>
<dbReference type="GO" id="GO:0008777">
    <property type="term" value="F:acetylornithine deacetylase activity"/>
    <property type="evidence" value="ECO:0007669"/>
    <property type="project" value="TreeGrafter"/>
</dbReference>
<dbReference type="InterPro" id="IPR050072">
    <property type="entry name" value="Peptidase_M20A"/>
</dbReference>
<dbReference type="GO" id="GO:0006526">
    <property type="term" value="P:L-arginine biosynthetic process"/>
    <property type="evidence" value="ECO:0007669"/>
    <property type="project" value="UniProtKB-KW"/>
</dbReference>
<dbReference type="PANTHER" id="PTHR43808:SF31">
    <property type="entry name" value="N-ACETYL-L-CITRULLINE DEACETYLASE"/>
    <property type="match status" value="1"/>
</dbReference>
<evidence type="ECO:0000256" key="9">
    <source>
        <dbReference type="ARBA" id="ARBA00023285"/>
    </source>
</evidence>
<sequence>MNTQEILSKLVSFDTVSARSNLPLIDWVEAYLKSHGLAPFKVFDETGEKANLFVTIGPQDQAGYILSGHTDVVPVDGQDWTQDPFTLTERDGKLFGRGACDMKGFLACCLAKVPEMVKAPLKKPLHIAFSHDEEVGCIGVRALLQELKDKGVPAEACFVGEPTDMQVVLAHKSKASYRVEFTGLSCHSSLAPHGVNAVHYAARFVTKIEEMARALADGPRDDLFDLPFSTAHTGVLRGGTALNIVPDHCELMFEFRVLPRESLAACVEEIKRYAMEELLPEMRQTHPEANIEFIPYSEIPGLDTAEDAPVTSLAKRLAGRNDIAKVAYGTEGGLFQTMLGVPTVVVGPGSIEQAHKPDEFVRISELEKCGRFLDQLIETAC</sequence>
<dbReference type="InterPro" id="IPR011650">
    <property type="entry name" value="Peptidase_M20_dimer"/>
</dbReference>
<comment type="cofactor">
    <cofactor evidence="1">
        <name>Zn(2+)</name>
        <dbReference type="ChEBI" id="CHEBI:29105"/>
    </cofactor>
</comment>
<evidence type="ECO:0000313" key="12">
    <source>
        <dbReference type="Proteomes" id="UP000185783"/>
    </source>
</evidence>
<keyword evidence="7" id="KW-0378">Hydrolase</keyword>
<keyword evidence="3" id="KW-0963">Cytoplasm</keyword>
<dbReference type="Gene3D" id="3.40.630.10">
    <property type="entry name" value="Zn peptidases"/>
    <property type="match status" value="1"/>
</dbReference>
<keyword evidence="12" id="KW-1185">Reference proteome</keyword>
<dbReference type="RefSeq" id="WP_028482950.1">
    <property type="nucleotide sequence ID" value="NZ_LVVZ01000022.1"/>
</dbReference>
<dbReference type="CDD" id="cd03894">
    <property type="entry name" value="M20_ArgE"/>
    <property type="match status" value="1"/>
</dbReference>
<dbReference type="AlphaFoldDB" id="A0A1U7JEI8"/>
<name>A0A1U7JEI8_9HYPH</name>
<comment type="similarity">
    <text evidence="2">Belongs to the peptidase M20A family. ArgE subfamily.</text>
</comment>
<dbReference type="SUPFAM" id="SSF53187">
    <property type="entry name" value="Zn-dependent exopeptidases"/>
    <property type="match status" value="1"/>
</dbReference>
<dbReference type="PROSITE" id="PS00759">
    <property type="entry name" value="ARGE_DAPE_CPG2_2"/>
    <property type="match status" value="1"/>
</dbReference>
<accession>A0A1U7JEI8</accession>
<dbReference type="PANTHER" id="PTHR43808">
    <property type="entry name" value="ACETYLORNITHINE DEACETYLASE"/>
    <property type="match status" value="1"/>
</dbReference>
<keyword evidence="8" id="KW-0862">Zinc</keyword>
<keyword evidence="6" id="KW-0479">Metal-binding</keyword>
<organism evidence="11 12">
    <name type="scientific">Pseudovibrio exalbescens</name>
    <dbReference type="NCBI Taxonomy" id="197461"/>
    <lineage>
        <taxon>Bacteria</taxon>
        <taxon>Pseudomonadati</taxon>
        <taxon>Pseudomonadota</taxon>
        <taxon>Alphaproteobacteria</taxon>
        <taxon>Hyphomicrobiales</taxon>
        <taxon>Stappiaceae</taxon>
        <taxon>Pseudovibrio</taxon>
    </lineage>
</organism>
<dbReference type="InterPro" id="IPR010169">
    <property type="entry name" value="AcOrn-deacetyl"/>
</dbReference>
<keyword evidence="5" id="KW-0028">Amino-acid biosynthesis</keyword>
<evidence type="ECO:0000256" key="4">
    <source>
        <dbReference type="ARBA" id="ARBA00022571"/>
    </source>
</evidence>
<keyword evidence="4" id="KW-0055">Arginine biosynthesis</keyword>
<evidence type="ECO:0000256" key="7">
    <source>
        <dbReference type="ARBA" id="ARBA00022801"/>
    </source>
</evidence>
<evidence type="ECO:0000256" key="1">
    <source>
        <dbReference type="ARBA" id="ARBA00001947"/>
    </source>
</evidence>
<dbReference type="SUPFAM" id="SSF55031">
    <property type="entry name" value="Bacterial exopeptidase dimerisation domain"/>
    <property type="match status" value="1"/>
</dbReference>
<dbReference type="NCBIfam" id="TIGR01892">
    <property type="entry name" value="AcOrn-deacetyl"/>
    <property type="match status" value="1"/>
</dbReference>
<evidence type="ECO:0000259" key="10">
    <source>
        <dbReference type="Pfam" id="PF07687"/>
    </source>
</evidence>
<evidence type="ECO:0000256" key="2">
    <source>
        <dbReference type="ARBA" id="ARBA00005691"/>
    </source>
</evidence>
<dbReference type="InterPro" id="IPR002933">
    <property type="entry name" value="Peptidase_M20"/>
</dbReference>
<dbReference type="STRING" id="197461.A3843_15725"/>
<evidence type="ECO:0000256" key="3">
    <source>
        <dbReference type="ARBA" id="ARBA00022490"/>
    </source>
</evidence>
<dbReference type="NCBIfam" id="NF005710">
    <property type="entry name" value="PRK07522.1"/>
    <property type="match status" value="1"/>
</dbReference>